<dbReference type="OrthoDB" id="429533at2759"/>
<evidence type="ECO:0000313" key="3">
    <source>
        <dbReference type="WBParaSite" id="GPUH_0001864501-mRNA-1"/>
    </source>
</evidence>
<dbReference type="EMBL" id="UYRT01087079">
    <property type="protein sequence ID" value="VDN32134.1"/>
    <property type="molecule type" value="Genomic_DNA"/>
</dbReference>
<evidence type="ECO:0000313" key="2">
    <source>
        <dbReference type="Proteomes" id="UP000271098"/>
    </source>
</evidence>
<gene>
    <name evidence="1" type="ORF">GPUH_LOCUS18618</name>
</gene>
<reference evidence="1 2" key="2">
    <citation type="submission" date="2018-11" db="EMBL/GenBank/DDBJ databases">
        <authorList>
            <consortium name="Pathogen Informatics"/>
        </authorList>
    </citation>
    <scope>NUCLEOTIDE SEQUENCE [LARGE SCALE GENOMIC DNA]</scope>
</reference>
<accession>A0A183ECC9</accession>
<sequence>MTEVLRSDTEVGRRDAFDFSYCGRNIALQAMGVQPPRMTSTGTTIVAVTYKVRKPQF</sequence>
<evidence type="ECO:0000313" key="1">
    <source>
        <dbReference type="EMBL" id="VDN32134.1"/>
    </source>
</evidence>
<keyword evidence="2" id="KW-1185">Reference proteome</keyword>
<organism evidence="3">
    <name type="scientific">Gongylonema pulchrum</name>
    <dbReference type="NCBI Taxonomy" id="637853"/>
    <lineage>
        <taxon>Eukaryota</taxon>
        <taxon>Metazoa</taxon>
        <taxon>Ecdysozoa</taxon>
        <taxon>Nematoda</taxon>
        <taxon>Chromadorea</taxon>
        <taxon>Rhabditida</taxon>
        <taxon>Spirurina</taxon>
        <taxon>Spiruromorpha</taxon>
        <taxon>Spiruroidea</taxon>
        <taxon>Gongylonematidae</taxon>
        <taxon>Gongylonema</taxon>
    </lineage>
</organism>
<reference evidence="3" key="1">
    <citation type="submission" date="2016-06" db="UniProtKB">
        <authorList>
            <consortium name="WormBaseParasite"/>
        </authorList>
    </citation>
    <scope>IDENTIFICATION</scope>
</reference>
<dbReference type="Proteomes" id="UP000271098">
    <property type="component" value="Unassembled WGS sequence"/>
</dbReference>
<dbReference type="AlphaFoldDB" id="A0A183ECC9"/>
<protein>
    <submittedName>
        <fullName evidence="3">Protein kinase domain-containing protein</fullName>
    </submittedName>
</protein>
<name>A0A183ECC9_9BILA</name>
<proteinExistence type="predicted"/>
<dbReference type="WBParaSite" id="GPUH_0001864501-mRNA-1">
    <property type="protein sequence ID" value="GPUH_0001864501-mRNA-1"/>
    <property type="gene ID" value="GPUH_0001864501"/>
</dbReference>